<dbReference type="SUPFAM" id="SSF51730">
    <property type="entry name" value="FAD-linked oxidoreductase"/>
    <property type="match status" value="1"/>
</dbReference>
<protein>
    <submittedName>
        <fullName evidence="10">Methylenetetrahydrofolate reductase 2</fullName>
    </submittedName>
</protein>
<evidence type="ECO:0000313" key="11">
    <source>
        <dbReference type="Proteomes" id="UP000070444"/>
    </source>
</evidence>
<comment type="pathway">
    <text evidence="2 8">One-carbon metabolism; tetrahydrofolate interconversion.</text>
</comment>
<evidence type="ECO:0000256" key="6">
    <source>
        <dbReference type="ARBA" id="ARBA00022857"/>
    </source>
</evidence>
<dbReference type="NCBIfam" id="TIGR00677">
    <property type="entry name" value="fadh2_euk"/>
    <property type="match status" value="1"/>
</dbReference>
<evidence type="ECO:0000256" key="3">
    <source>
        <dbReference type="ARBA" id="ARBA00006743"/>
    </source>
</evidence>
<proteinExistence type="inferred from homology"/>
<dbReference type="Gene3D" id="3.20.20.220">
    <property type="match status" value="1"/>
</dbReference>
<feature type="domain" description="MTHFR SAM-binding regulatory" evidence="9">
    <location>
        <begin position="306"/>
        <end position="552"/>
    </location>
</feature>
<organism evidence="10 11">
    <name type="scientific">Conidiobolus coronatus (strain ATCC 28846 / CBS 209.66 / NRRL 28638)</name>
    <name type="common">Delacroixia coronata</name>
    <dbReference type="NCBI Taxonomy" id="796925"/>
    <lineage>
        <taxon>Eukaryota</taxon>
        <taxon>Fungi</taxon>
        <taxon>Fungi incertae sedis</taxon>
        <taxon>Zoopagomycota</taxon>
        <taxon>Entomophthoromycotina</taxon>
        <taxon>Entomophthoromycetes</taxon>
        <taxon>Entomophthorales</taxon>
        <taxon>Ancylistaceae</taxon>
        <taxon>Conidiobolus</taxon>
    </lineage>
</organism>
<keyword evidence="11" id="KW-1185">Reference proteome</keyword>
<evidence type="ECO:0000313" key="10">
    <source>
        <dbReference type="EMBL" id="KXN67490.1"/>
    </source>
</evidence>
<evidence type="ECO:0000256" key="1">
    <source>
        <dbReference type="ARBA" id="ARBA00001974"/>
    </source>
</evidence>
<keyword evidence="7" id="KW-0560">Oxidoreductase</keyword>
<dbReference type="Pfam" id="PF02219">
    <property type="entry name" value="MTHFR"/>
    <property type="match status" value="1"/>
</dbReference>
<keyword evidence="5" id="KW-0274">FAD</keyword>
<dbReference type="GO" id="GO:0004489">
    <property type="term" value="F:methylenetetrahydrofolate reductase [NAD(P)H] activity"/>
    <property type="evidence" value="ECO:0007669"/>
    <property type="project" value="EnsemblFungi"/>
</dbReference>
<dbReference type="GO" id="GO:0071949">
    <property type="term" value="F:FAD binding"/>
    <property type="evidence" value="ECO:0007669"/>
    <property type="project" value="TreeGrafter"/>
</dbReference>
<comment type="similarity">
    <text evidence="3">Belongs to the methylenetetrahydrofolate reductase family.</text>
</comment>
<keyword evidence="4" id="KW-0285">Flavoprotein</keyword>
<evidence type="ECO:0000256" key="8">
    <source>
        <dbReference type="RuleBase" id="RU004254"/>
    </source>
</evidence>
<dbReference type="InterPro" id="IPR003171">
    <property type="entry name" value="Mehydrof_redctse-like"/>
</dbReference>
<evidence type="ECO:0000256" key="4">
    <source>
        <dbReference type="ARBA" id="ARBA00022630"/>
    </source>
</evidence>
<dbReference type="GO" id="GO:0009086">
    <property type="term" value="P:methionine biosynthetic process"/>
    <property type="evidence" value="ECO:0007669"/>
    <property type="project" value="TreeGrafter"/>
</dbReference>
<keyword evidence="6" id="KW-0521">NADP</keyword>
<dbReference type="InterPro" id="IPR053806">
    <property type="entry name" value="MTHFR_C"/>
</dbReference>
<dbReference type="InterPro" id="IPR004621">
    <property type="entry name" value="Fadh2_euk"/>
</dbReference>
<evidence type="ECO:0000256" key="7">
    <source>
        <dbReference type="ARBA" id="ARBA00023002"/>
    </source>
</evidence>
<comment type="cofactor">
    <cofactor evidence="1">
        <name>FAD</name>
        <dbReference type="ChEBI" id="CHEBI:57692"/>
    </cofactor>
</comment>
<dbReference type="Proteomes" id="UP000070444">
    <property type="component" value="Unassembled WGS sequence"/>
</dbReference>
<dbReference type="AlphaFoldDB" id="A0A137NXB5"/>
<dbReference type="EMBL" id="KQ964633">
    <property type="protein sequence ID" value="KXN67490.1"/>
    <property type="molecule type" value="Genomic_DNA"/>
</dbReference>
<reference evidence="10 11" key="1">
    <citation type="journal article" date="2015" name="Genome Biol. Evol.">
        <title>Phylogenomic analyses indicate that early fungi evolved digesting cell walls of algal ancestors of land plants.</title>
        <authorList>
            <person name="Chang Y."/>
            <person name="Wang S."/>
            <person name="Sekimoto S."/>
            <person name="Aerts A.L."/>
            <person name="Choi C."/>
            <person name="Clum A."/>
            <person name="LaButti K.M."/>
            <person name="Lindquist E.A."/>
            <person name="Yee Ngan C."/>
            <person name="Ohm R.A."/>
            <person name="Salamov A.A."/>
            <person name="Grigoriev I.V."/>
            <person name="Spatafora J.W."/>
            <person name="Berbee M.L."/>
        </authorList>
    </citation>
    <scope>NUCLEOTIDE SEQUENCE [LARGE SCALE GENOMIC DNA]</scope>
    <source>
        <strain evidence="10 11">NRRL 28638</strain>
    </source>
</reference>
<dbReference type="PANTHER" id="PTHR45754:SF1">
    <property type="entry name" value="METHYLENETETRAHYDROFOLATE REDUCTASE 1"/>
    <property type="match status" value="1"/>
</dbReference>
<evidence type="ECO:0000256" key="5">
    <source>
        <dbReference type="ARBA" id="ARBA00022827"/>
    </source>
</evidence>
<sequence length="567" mass="65201">MSIVEKLEKINLEVEGPKFSFEFFPPKTQQGIDNLYDRIERMNLLGPQFIDITWGGRCLEMANNIQKQLGVDTCLHLTCTNMTINKLDETLEAAKAIGIKNILALRGDPPKNLENQPITPQGSQLQFAIDLVKYIEKNYPGEFCIGVAAYPEGQPDSLEPQRELEFLKQKVDAGAKFIISQFFYNSELFINWYQRCREYGIKVPIIPGIMPIQNYQNFRRLTNLCKSNISVEILKKLNEIQFDDEKVKEFGIQLVTQLITDISQKCPDIKCYHFFTLNLERSIKKILSNLNWGNNPTSGWNPMTTQLEAWDDFPNGRFGDSRSPAFGEIDGYGTNLKLTPFEAIQHWGYPVDISDITRLFVQFLEDKIPALPWTDRSDIRAESKLLINELIELNKFGLWTISSQPPLNGIPSDHSELGWGPKGGFLYQKAFIEFFCTSEFLINLQSSILKTTNQDLTYLAVNNKKEFKTNLTQSKSGEYDINTVTWGVFTSREIIQPTQIDKESFLAFSEEAFQLWNDWSLLYPPKSKTNQFLNNIGDEVWLINIVQNDYFKTFSEFVQFLVNSGNQ</sequence>
<accession>A0A137NXB5</accession>
<gene>
    <name evidence="10" type="ORF">CONCODRAFT_86923</name>
</gene>
<dbReference type="Pfam" id="PF21895">
    <property type="entry name" value="MTHFR_C"/>
    <property type="match status" value="1"/>
</dbReference>
<dbReference type="GO" id="GO:0035999">
    <property type="term" value="P:tetrahydrofolate interconversion"/>
    <property type="evidence" value="ECO:0007669"/>
    <property type="project" value="UniProtKB-UniPathway"/>
</dbReference>
<name>A0A137NXB5_CONC2</name>
<dbReference type="PANTHER" id="PTHR45754">
    <property type="entry name" value="METHYLENETETRAHYDROFOLATE REDUCTASE"/>
    <property type="match status" value="1"/>
</dbReference>
<dbReference type="CDD" id="cd00537">
    <property type="entry name" value="MTHFR"/>
    <property type="match status" value="1"/>
</dbReference>
<dbReference type="OrthoDB" id="16284at2759"/>
<evidence type="ECO:0000259" key="9">
    <source>
        <dbReference type="Pfam" id="PF21895"/>
    </source>
</evidence>
<dbReference type="STRING" id="796925.A0A137NXB5"/>
<evidence type="ECO:0000256" key="2">
    <source>
        <dbReference type="ARBA" id="ARBA00004777"/>
    </source>
</evidence>
<dbReference type="InterPro" id="IPR029041">
    <property type="entry name" value="FAD-linked_oxidoreductase-like"/>
</dbReference>
<dbReference type="FunFam" id="3.20.20.220:FF:000002">
    <property type="entry name" value="Methylenetetrahydrofolate reductase"/>
    <property type="match status" value="1"/>
</dbReference>
<dbReference type="UniPathway" id="UPA00193"/>
<dbReference type="GO" id="GO:0005829">
    <property type="term" value="C:cytosol"/>
    <property type="evidence" value="ECO:0007669"/>
    <property type="project" value="TreeGrafter"/>
</dbReference>